<dbReference type="PANTHER" id="PTHR42852">
    <property type="entry name" value="THIOL:DISULFIDE INTERCHANGE PROTEIN DSBE"/>
    <property type="match status" value="1"/>
</dbReference>
<dbReference type="AlphaFoldDB" id="A0A1Q2GV49"/>
<evidence type="ECO:0000256" key="1">
    <source>
        <dbReference type="ARBA" id="ARBA00023284"/>
    </source>
</evidence>
<dbReference type="GO" id="GO:0015036">
    <property type="term" value="F:disulfide oxidoreductase activity"/>
    <property type="evidence" value="ECO:0007669"/>
    <property type="project" value="UniProtKB-ARBA"/>
</dbReference>
<protein>
    <submittedName>
        <fullName evidence="4">Thioredoxin</fullName>
    </submittedName>
</protein>
<reference evidence="4 6" key="1">
    <citation type="submission" date="2017-02" db="EMBL/GenBank/DDBJ databases">
        <title>Complete genome sequence of the cold-active Pseudoalteromonas aliena strain EH1 isolated from Arctic seawater.</title>
        <authorList>
            <person name="Kim E."/>
            <person name="Heo E."/>
            <person name="Kim H."/>
            <person name="Kim D."/>
        </authorList>
    </citation>
    <scope>NUCLEOTIDE SEQUENCE [LARGE SCALE GENOMIC DNA]</scope>
    <source>
        <strain evidence="4 6">EH1</strain>
    </source>
</reference>
<dbReference type="EMBL" id="CP019628">
    <property type="protein sequence ID" value="AQQ01942.1"/>
    <property type="molecule type" value="Genomic_DNA"/>
</dbReference>
<dbReference type="RefSeq" id="WP_077535699.1">
    <property type="nucleotide sequence ID" value="NZ_CP019628.1"/>
</dbReference>
<dbReference type="Pfam" id="PF00578">
    <property type="entry name" value="AhpC-TSA"/>
    <property type="match status" value="1"/>
</dbReference>
<dbReference type="InterPro" id="IPR000866">
    <property type="entry name" value="AhpC/TSA"/>
</dbReference>
<dbReference type="PROSITE" id="PS51352">
    <property type="entry name" value="THIOREDOXIN_2"/>
    <property type="match status" value="1"/>
</dbReference>
<dbReference type="EMBL" id="CP019628">
    <property type="protein sequence ID" value="AQP98995.1"/>
    <property type="molecule type" value="Genomic_DNA"/>
</dbReference>
<evidence type="ECO:0000256" key="2">
    <source>
        <dbReference type="SAM" id="SignalP"/>
    </source>
</evidence>
<feature type="domain" description="Thioredoxin" evidence="3">
    <location>
        <begin position="25"/>
        <end position="167"/>
    </location>
</feature>
<dbReference type="InterPro" id="IPR013766">
    <property type="entry name" value="Thioredoxin_domain"/>
</dbReference>
<feature type="chain" id="PRO_5015068431" evidence="2">
    <location>
        <begin position="20"/>
        <end position="167"/>
    </location>
</feature>
<dbReference type="PROSITE" id="PS00194">
    <property type="entry name" value="THIOREDOXIN_1"/>
    <property type="match status" value="1"/>
</dbReference>
<dbReference type="InterPro" id="IPR036249">
    <property type="entry name" value="Thioredoxin-like_sf"/>
</dbReference>
<evidence type="ECO:0000313" key="4">
    <source>
        <dbReference type="EMBL" id="AQP98995.1"/>
    </source>
</evidence>
<keyword evidence="2" id="KW-0732">Signal</keyword>
<evidence type="ECO:0000313" key="5">
    <source>
        <dbReference type="EMBL" id="AQQ01942.1"/>
    </source>
</evidence>
<proteinExistence type="predicted"/>
<feature type="signal peptide" evidence="2">
    <location>
        <begin position="1"/>
        <end position="19"/>
    </location>
</feature>
<dbReference type="STRING" id="247523.B0W48_03780"/>
<dbReference type="GO" id="GO:0016209">
    <property type="term" value="F:antioxidant activity"/>
    <property type="evidence" value="ECO:0007669"/>
    <property type="project" value="InterPro"/>
</dbReference>
<evidence type="ECO:0000313" key="6">
    <source>
        <dbReference type="Proteomes" id="UP000188243"/>
    </source>
</evidence>
<dbReference type="PANTHER" id="PTHR42852:SF17">
    <property type="entry name" value="THIOREDOXIN-LIKE PROTEIN HI_1115"/>
    <property type="match status" value="1"/>
</dbReference>
<gene>
    <name evidence="4" type="ORF">B0W48_03780</name>
    <name evidence="5" type="ORF">B0W48_20455</name>
</gene>
<dbReference type="KEGG" id="paln:B0W48_03780"/>
<dbReference type="InterPro" id="IPR050553">
    <property type="entry name" value="Thioredoxin_ResA/DsbE_sf"/>
</dbReference>
<sequence>MKQLLTAITLFLLSFTVHAQDKNTDEAHPQLPTLNLQMADGFIINTHDLLGQPYVLHFWATWCPYCKKLQPALQKINDMGLKVIAVSFKEDDDATPAKALSDRGYTFKTAVKADAIATQLSIRGTPTTLFIDKKGRVVWLTNTSNPEDANLHLNTRTLLHSINVKTK</sequence>
<dbReference type="InterPro" id="IPR017937">
    <property type="entry name" value="Thioredoxin_CS"/>
</dbReference>
<dbReference type="Proteomes" id="UP000188243">
    <property type="component" value="Chromosome"/>
</dbReference>
<dbReference type="Gene3D" id="3.40.30.10">
    <property type="entry name" value="Glutaredoxin"/>
    <property type="match status" value="1"/>
</dbReference>
<dbReference type="SUPFAM" id="SSF52833">
    <property type="entry name" value="Thioredoxin-like"/>
    <property type="match status" value="1"/>
</dbReference>
<keyword evidence="1" id="KW-0676">Redox-active center</keyword>
<accession>A0A1Q2GV49</accession>
<name>A0A1Q2GV49_9GAMM</name>
<dbReference type="KEGG" id="paln:B0W48_20455"/>
<organism evidence="4 6">
    <name type="scientific">Pseudoalteromonas aliena</name>
    <dbReference type="NCBI Taxonomy" id="247523"/>
    <lineage>
        <taxon>Bacteria</taxon>
        <taxon>Pseudomonadati</taxon>
        <taxon>Pseudomonadota</taxon>
        <taxon>Gammaproteobacteria</taxon>
        <taxon>Alteromonadales</taxon>
        <taxon>Pseudoalteromonadaceae</taxon>
        <taxon>Pseudoalteromonas</taxon>
    </lineage>
</organism>
<dbReference type="CDD" id="cd02966">
    <property type="entry name" value="TlpA_like_family"/>
    <property type="match status" value="1"/>
</dbReference>
<evidence type="ECO:0000259" key="3">
    <source>
        <dbReference type="PROSITE" id="PS51352"/>
    </source>
</evidence>